<accession>A0A0C1QW10</accession>
<sequence>MVWSNRVDYPPEFLILVKASCTTNSCDRSDKYPKLAPILKQIGTFEFYNYYGKSGEDGGYPTDFFTVPELSNNMRHLKIYGELKNAM</sequence>
<evidence type="ECO:0000313" key="1">
    <source>
        <dbReference type="EMBL" id="KAF3888533.1"/>
    </source>
</evidence>
<protein>
    <submittedName>
        <fullName evidence="2">Uncharacterized protein</fullName>
    </submittedName>
</protein>
<evidence type="ECO:0000313" key="3">
    <source>
        <dbReference type="Proteomes" id="UP000029738"/>
    </source>
</evidence>
<reference evidence="1" key="2">
    <citation type="submission" date="2019-11" db="EMBL/GenBank/DDBJ databases">
        <title>Improved Assembly of Tolypothrix boutellei genome.</title>
        <authorList>
            <person name="Sarangi A.N."/>
            <person name="Mukherjee M."/>
            <person name="Ghosh S."/>
            <person name="Singh D."/>
            <person name="Das A."/>
            <person name="Kant S."/>
            <person name="Prusty A."/>
            <person name="Tripathy S."/>
        </authorList>
    </citation>
    <scope>NUCLEOTIDE SEQUENCE</scope>
    <source>
        <strain evidence="1">VB521301</strain>
    </source>
</reference>
<dbReference type="RefSeq" id="WP_050046856.1">
    <property type="nucleotide sequence ID" value="NZ_JHEG04000001.1"/>
</dbReference>
<reference evidence="2" key="1">
    <citation type="journal article" date="2015" name="Genome Announc.">
        <title>Draft Genome Sequence of Tolypothrix boutellei Strain VB521301.</title>
        <authorList>
            <person name="Chandrababunaidu M.M."/>
            <person name="Singh D."/>
            <person name="Sen D."/>
            <person name="Bhan S."/>
            <person name="Das S."/>
            <person name="Gupta A."/>
            <person name="Adhikary S.P."/>
            <person name="Tripathy S."/>
        </authorList>
    </citation>
    <scope>NUCLEOTIDE SEQUENCE</scope>
    <source>
        <strain evidence="2">VB521301</strain>
    </source>
</reference>
<proteinExistence type="predicted"/>
<keyword evidence="3" id="KW-1185">Reference proteome</keyword>
<dbReference type="EMBL" id="JHEG02000059">
    <property type="protein sequence ID" value="KIE07933.1"/>
    <property type="molecule type" value="Genomic_DNA"/>
</dbReference>
<organism evidence="2">
    <name type="scientific">Tolypothrix bouteillei VB521301</name>
    <dbReference type="NCBI Taxonomy" id="1479485"/>
    <lineage>
        <taxon>Bacteria</taxon>
        <taxon>Bacillati</taxon>
        <taxon>Cyanobacteriota</taxon>
        <taxon>Cyanophyceae</taxon>
        <taxon>Nostocales</taxon>
        <taxon>Tolypothrichaceae</taxon>
        <taxon>Tolypothrix</taxon>
    </lineage>
</organism>
<gene>
    <name evidence="2" type="ORF">DA73_0244015</name>
    <name evidence="1" type="ORF">DA73_0400025935</name>
</gene>
<dbReference type="EMBL" id="JHEG04000001">
    <property type="protein sequence ID" value="KAF3888533.1"/>
    <property type="molecule type" value="Genomic_DNA"/>
</dbReference>
<dbReference type="Proteomes" id="UP000029738">
    <property type="component" value="Unassembled WGS sequence"/>
</dbReference>
<evidence type="ECO:0000313" key="2">
    <source>
        <dbReference type="EMBL" id="KIE07933.1"/>
    </source>
</evidence>
<name>A0A0C1QW10_9CYAN</name>
<comment type="caution">
    <text evidence="2">The sequence shown here is derived from an EMBL/GenBank/DDBJ whole genome shotgun (WGS) entry which is preliminary data.</text>
</comment>
<dbReference type="AlphaFoldDB" id="A0A0C1QW10"/>